<protein>
    <submittedName>
        <fullName evidence="1">Uncharacterized protein</fullName>
    </submittedName>
</protein>
<accession>A0ABR7M189</accession>
<organism evidence="1 2">
    <name type="scientific">Actinomadura alba</name>
    <dbReference type="NCBI Taxonomy" id="406431"/>
    <lineage>
        <taxon>Bacteria</taxon>
        <taxon>Bacillati</taxon>
        <taxon>Actinomycetota</taxon>
        <taxon>Actinomycetes</taxon>
        <taxon>Streptosporangiales</taxon>
        <taxon>Thermomonosporaceae</taxon>
        <taxon>Actinomadura</taxon>
    </lineage>
</organism>
<gene>
    <name evidence="1" type="ORF">HKK74_34180</name>
</gene>
<dbReference type="RefSeq" id="WP_187247542.1">
    <property type="nucleotide sequence ID" value="NZ_BAAAOK010000022.1"/>
</dbReference>
<dbReference type="EMBL" id="JABVEC010000042">
    <property type="protein sequence ID" value="MBC6470500.1"/>
    <property type="molecule type" value="Genomic_DNA"/>
</dbReference>
<comment type="caution">
    <text evidence="1">The sequence shown here is derived from an EMBL/GenBank/DDBJ whole genome shotgun (WGS) entry which is preliminary data.</text>
</comment>
<evidence type="ECO:0000313" key="1">
    <source>
        <dbReference type="EMBL" id="MBC6470500.1"/>
    </source>
</evidence>
<sequence length="224" mass="24590">MIHVHDAAPQPEDEGPAAAREQISGLLQPGETFECLITGELDPYLRKPSTRLLPKVPREKLTPAQKLAAVPLMIIGLPEALVELAVEAVKWPFQRLSRFVHGRTMEGGWNSDAGRFALGVFGAHWTLRRLRDGRLLFAVTGHRLFVAVTGDDKSPRSDLTVVNVVPRGRIAARDASHHPQRQRRRIDLLFPDGSWVALRLPSATAVGELRAALNAPTASGFTRA</sequence>
<name>A0ABR7M189_9ACTN</name>
<evidence type="ECO:0000313" key="2">
    <source>
        <dbReference type="Proteomes" id="UP000805614"/>
    </source>
</evidence>
<proteinExistence type="predicted"/>
<dbReference type="Proteomes" id="UP000805614">
    <property type="component" value="Unassembled WGS sequence"/>
</dbReference>
<keyword evidence="2" id="KW-1185">Reference proteome</keyword>
<reference evidence="1 2" key="1">
    <citation type="submission" date="2020-06" db="EMBL/GenBank/DDBJ databases">
        <title>Actinomadura xiongansis sp. nov., isolated from soil of Baiyangdian.</title>
        <authorList>
            <person name="Zhang X."/>
        </authorList>
    </citation>
    <scope>NUCLEOTIDE SEQUENCE [LARGE SCALE GENOMIC DNA]</scope>
    <source>
        <strain evidence="1 2">HBUM206468</strain>
    </source>
</reference>